<evidence type="ECO:0000313" key="11">
    <source>
        <dbReference type="Proteomes" id="UP000234323"/>
    </source>
</evidence>
<dbReference type="OrthoDB" id="412517at2759"/>
<keyword evidence="5 7" id="KW-0067">ATP-binding</keyword>
<keyword evidence="2" id="KW-0808">Transferase</keyword>
<dbReference type="PROSITE" id="PS00108">
    <property type="entry name" value="PROTEIN_KINASE_ST"/>
    <property type="match status" value="1"/>
</dbReference>
<dbReference type="InterPro" id="IPR011009">
    <property type="entry name" value="Kinase-like_dom_sf"/>
</dbReference>
<feature type="binding site" evidence="7">
    <location>
        <begin position="10"/>
        <end position="12"/>
    </location>
    <ligand>
        <name>ATP</name>
        <dbReference type="ChEBI" id="CHEBI:30616"/>
    </ligand>
</feature>
<dbReference type="PANTHER" id="PTHR24350">
    <property type="entry name" value="SERINE/THREONINE-PROTEIN KINASE IAL-RELATED"/>
    <property type="match status" value="1"/>
</dbReference>
<keyword evidence="3 7" id="KW-0547">Nucleotide-binding</keyword>
<comment type="caution">
    <text evidence="10">The sequence shown here is derived from an EMBL/GenBank/DDBJ whole genome shotgun (WGS) entry which is preliminary data.</text>
</comment>
<gene>
    <name evidence="10" type="ORF">RhiirA4_47654</name>
</gene>
<feature type="domain" description="Protein kinase" evidence="9">
    <location>
        <begin position="1"/>
        <end position="89"/>
    </location>
</feature>
<dbReference type="PROSITE" id="PS50011">
    <property type="entry name" value="PROTEIN_KINASE_DOM"/>
    <property type="match status" value="1"/>
</dbReference>
<evidence type="ECO:0000256" key="8">
    <source>
        <dbReference type="PIRSR" id="PIRSR630616-3"/>
    </source>
</evidence>
<dbReference type="Gene3D" id="1.10.510.10">
    <property type="entry name" value="Transferase(Phosphotransferase) domain 1"/>
    <property type="match status" value="1"/>
</dbReference>
<evidence type="ECO:0000256" key="7">
    <source>
        <dbReference type="PIRSR" id="PIRSR630616-2"/>
    </source>
</evidence>
<feature type="binding site" evidence="7">
    <location>
        <begin position="58"/>
        <end position="59"/>
    </location>
    <ligand>
        <name>ATP</name>
        <dbReference type="ChEBI" id="CHEBI:30616"/>
    </ligand>
</feature>
<feature type="cross-link" description="Glycyl lysine isopeptide (Lys-Gly) (interchain with G-Cter in SUMO2)" evidence="8">
    <location>
        <position position="56"/>
    </location>
</feature>
<evidence type="ECO:0000259" key="9">
    <source>
        <dbReference type="PROSITE" id="PS50011"/>
    </source>
</evidence>
<dbReference type="Pfam" id="PF00069">
    <property type="entry name" value="Pkinase"/>
    <property type="match status" value="1"/>
</dbReference>
<keyword evidence="1" id="KW-0723">Serine/threonine-protein kinase</keyword>
<accession>A0A2I1G455</accession>
<keyword evidence="4 10" id="KW-0418">Kinase</keyword>
<dbReference type="GO" id="GO:0005524">
    <property type="term" value="F:ATP binding"/>
    <property type="evidence" value="ECO:0007669"/>
    <property type="project" value="UniProtKB-KW"/>
</dbReference>
<dbReference type="SUPFAM" id="SSF56112">
    <property type="entry name" value="Protein kinase-like (PK-like)"/>
    <property type="match status" value="1"/>
</dbReference>
<dbReference type="InterPro" id="IPR000719">
    <property type="entry name" value="Prot_kinase_dom"/>
</dbReference>
<dbReference type="Proteomes" id="UP000234323">
    <property type="component" value="Unassembled WGS sequence"/>
</dbReference>
<organism evidence="10 11">
    <name type="scientific">Rhizophagus irregularis</name>
    <dbReference type="NCBI Taxonomy" id="588596"/>
    <lineage>
        <taxon>Eukaryota</taxon>
        <taxon>Fungi</taxon>
        <taxon>Fungi incertae sedis</taxon>
        <taxon>Mucoromycota</taxon>
        <taxon>Glomeromycotina</taxon>
        <taxon>Glomeromycetes</taxon>
        <taxon>Glomerales</taxon>
        <taxon>Glomeraceae</taxon>
        <taxon>Rhizophagus</taxon>
    </lineage>
</organism>
<name>A0A2I1G455_9GLOM</name>
<dbReference type="EMBL" id="LLXI01000148">
    <property type="protein sequence ID" value="PKY41403.1"/>
    <property type="molecule type" value="Genomic_DNA"/>
</dbReference>
<sequence length="89" mass="10185">MSIVYFLALEYAVNGSLYGHLQKEPFIEHKAASYMFQIVDALAYLQKKNVIHRDLKLENILLSIDDNIKISDFGLSIHSSRRRTSASNL</sequence>
<evidence type="ECO:0000256" key="4">
    <source>
        <dbReference type="ARBA" id="ARBA00022777"/>
    </source>
</evidence>
<evidence type="ECO:0000256" key="1">
    <source>
        <dbReference type="ARBA" id="ARBA00022527"/>
    </source>
</evidence>
<dbReference type="AlphaFoldDB" id="A0A2I1G455"/>
<dbReference type="InterPro" id="IPR030616">
    <property type="entry name" value="Aur-like"/>
</dbReference>
<dbReference type="VEuPathDB" id="FungiDB:RhiirA1_335663"/>
<proteinExistence type="predicted"/>
<protein>
    <submittedName>
        <fullName evidence="10">Kinase-like protein</fullName>
    </submittedName>
</protein>
<feature type="active site" description="Proton acceptor" evidence="6">
    <location>
        <position position="54"/>
    </location>
</feature>
<evidence type="ECO:0000256" key="3">
    <source>
        <dbReference type="ARBA" id="ARBA00022741"/>
    </source>
</evidence>
<dbReference type="InterPro" id="IPR008271">
    <property type="entry name" value="Ser/Thr_kinase_AS"/>
</dbReference>
<evidence type="ECO:0000256" key="6">
    <source>
        <dbReference type="PIRSR" id="PIRSR630616-1"/>
    </source>
</evidence>
<reference evidence="10 11" key="1">
    <citation type="submission" date="2015-10" db="EMBL/GenBank/DDBJ databases">
        <title>Genome analyses suggest a sexual origin of heterokaryosis in a supposedly ancient asexual fungus.</title>
        <authorList>
            <person name="Ropars J."/>
            <person name="Sedzielewska K."/>
            <person name="Noel J."/>
            <person name="Charron P."/>
            <person name="Farinelli L."/>
            <person name="Marton T."/>
            <person name="Kruger M."/>
            <person name="Pelin A."/>
            <person name="Brachmann A."/>
            <person name="Corradi N."/>
        </authorList>
    </citation>
    <scope>NUCLEOTIDE SEQUENCE [LARGE SCALE GENOMIC DNA]</scope>
    <source>
        <strain evidence="10 11">A4</strain>
    </source>
</reference>
<keyword evidence="11" id="KW-1185">Reference proteome</keyword>
<evidence type="ECO:0000256" key="5">
    <source>
        <dbReference type="ARBA" id="ARBA00022840"/>
    </source>
</evidence>
<feature type="binding site" evidence="7">
    <location>
        <position position="72"/>
    </location>
    <ligand>
        <name>ATP</name>
        <dbReference type="ChEBI" id="CHEBI:30616"/>
    </ligand>
</feature>
<dbReference type="GO" id="GO:0004674">
    <property type="term" value="F:protein serine/threonine kinase activity"/>
    <property type="evidence" value="ECO:0007669"/>
    <property type="project" value="UniProtKB-KW"/>
</dbReference>
<evidence type="ECO:0000256" key="2">
    <source>
        <dbReference type="ARBA" id="ARBA00022679"/>
    </source>
</evidence>
<evidence type="ECO:0000313" key="10">
    <source>
        <dbReference type="EMBL" id="PKY41403.1"/>
    </source>
</evidence>